<dbReference type="RefSeq" id="WP_162361262.1">
    <property type="nucleotide sequence ID" value="NZ_CP047591.1"/>
</dbReference>
<dbReference type="AlphaFoldDB" id="A0A6P1MC50"/>
<protein>
    <submittedName>
        <fullName evidence="3">Single-stranded DNA-binding protein</fullName>
    </submittedName>
</protein>
<dbReference type="InterPro" id="IPR000424">
    <property type="entry name" value="Primosome_PriB/ssb"/>
</dbReference>
<evidence type="ECO:0000313" key="3">
    <source>
        <dbReference type="EMBL" id="QHI71487.1"/>
    </source>
</evidence>
<evidence type="ECO:0000256" key="1">
    <source>
        <dbReference type="ARBA" id="ARBA00023125"/>
    </source>
</evidence>
<sequence length="218" mass="24864">MENVQLQGTVLDENRCETNKAVLQGVVLTELKFSHKSYGESFYLFEVGVGRKSGYQDEIKIVISERLIWDISINAGIRVKVEGQIRTYNEENEGKSRLNIVVFARGISMISESENDYDNDENYIYLDGFLCKPPIRRTSPLGRELCDIMLAVNRMYNKSDYIPCIAWGRNATYAGGLEVGTKLSIIGRIQSREYKKRDADGNIINRIAYEVSILKIEE</sequence>
<dbReference type="InterPro" id="IPR012340">
    <property type="entry name" value="NA-bd_OB-fold"/>
</dbReference>
<evidence type="ECO:0000256" key="2">
    <source>
        <dbReference type="PROSITE-ProRule" id="PRU00252"/>
    </source>
</evidence>
<dbReference type="PROSITE" id="PS50935">
    <property type="entry name" value="SSB"/>
    <property type="match status" value="2"/>
</dbReference>
<dbReference type="Proteomes" id="UP000463883">
    <property type="component" value="Chromosome"/>
</dbReference>
<proteinExistence type="predicted"/>
<name>A0A6P1MC50_9FIRM</name>
<gene>
    <name evidence="3" type="ORF">Ami3637_03015</name>
</gene>
<accession>A0A6P1MC50</accession>
<dbReference type="GO" id="GO:0003697">
    <property type="term" value="F:single-stranded DNA binding"/>
    <property type="evidence" value="ECO:0007669"/>
    <property type="project" value="InterPro"/>
</dbReference>
<keyword evidence="1 2" id="KW-0238">DNA-binding</keyword>
<dbReference type="KEGG" id="amic:Ami3637_03015"/>
<dbReference type="NCBIfam" id="NF004476">
    <property type="entry name" value="PRK05813.1"/>
    <property type="match status" value="1"/>
</dbReference>
<evidence type="ECO:0000313" key="4">
    <source>
        <dbReference type="Proteomes" id="UP000463883"/>
    </source>
</evidence>
<dbReference type="SUPFAM" id="SSF50249">
    <property type="entry name" value="Nucleic acid-binding proteins"/>
    <property type="match status" value="1"/>
</dbReference>
<dbReference type="Gene3D" id="2.40.50.140">
    <property type="entry name" value="Nucleic acid-binding proteins"/>
    <property type="match status" value="2"/>
</dbReference>
<reference evidence="3 4" key="1">
    <citation type="submission" date="2020-01" db="EMBL/GenBank/DDBJ databases">
        <title>Genomic analysis of Aminipila sp. CBA3637.</title>
        <authorList>
            <person name="Kim Y.B."/>
            <person name="Roh S.W."/>
        </authorList>
    </citation>
    <scope>NUCLEOTIDE SEQUENCE [LARGE SCALE GENOMIC DNA]</scope>
    <source>
        <strain evidence="3 4">CBA3637</strain>
    </source>
</reference>
<organism evidence="3 4">
    <name type="scientific">Aminipila terrae</name>
    <dbReference type="NCBI Taxonomy" id="2697030"/>
    <lineage>
        <taxon>Bacteria</taxon>
        <taxon>Bacillati</taxon>
        <taxon>Bacillota</taxon>
        <taxon>Clostridia</taxon>
        <taxon>Peptostreptococcales</taxon>
        <taxon>Anaerovoracaceae</taxon>
        <taxon>Aminipila</taxon>
    </lineage>
</organism>
<keyword evidence="4" id="KW-1185">Reference proteome</keyword>
<dbReference type="EMBL" id="CP047591">
    <property type="protein sequence ID" value="QHI71487.1"/>
    <property type="molecule type" value="Genomic_DNA"/>
</dbReference>
<dbReference type="Pfam" id="PF00436">
    <property type="entry name" value="SSB"/>
    <property type="match status" value="1"/>
</dbReference>